<sequence>MMCMQTVIVEVKQITGNGRRALSYQWQMKNVTSQMSALLAKESGRTLSFPSKLLTSEAAVAVTACNFVNECTTSEDVLLQPVTAAATLSLSLGGSLGLRTLTPSMAVRLRALPELTRCNSSLTVVPNDAQYNWFLDHIFVTNDDSYRIPAFTYEAGDSVEVRVEVNYKDPSSSQHLSATTEETLVYVAEKLVTTVDAISRSIASDAAVVLDASQSKNPNVKDGSVTHEWTCFNETSQNN</sequence>
<dbReference type="Proteomes" id="UP000271889">
    <property type="component" value="Unassembled WGS sequence"/>
</dbReference>
<accession>A0A3P6QZ55</accession>
<dbReference type="OrthoDB" id="5797397at2759"/>
<dbReference type="AlphaFoldDB" id="A0A3P6QZ55"/>
<dbReference type="EMBL" id="UYRV01004381">
    <property type="protein sequence ID" value="VDK51437.1"/>
    <property type="molecule type" value="Genomic_DNA"/>
</dbReference>
<proteinExistence type="predicted"/>
<evidence type="ECO:0008006" key="3">
    <source>
        <dbReference type="Google" id="ProtNLM"/>
    </source>
</evidence>
<keyword evidence="2" id="KW-1185">Reference proteome</keyword>
<organism evidence="1 2">
    <name type="scientific">Cylicostephanus goldi</name>
    <name type="common">Nematode worm</name>
    <dbReference type="NCBI Taxonomy" id="71465"/>
    <lineage>
        <taxon>Eukaryota</taxon>
        <taxon>Metazoa</taxon>
        <taxon>Ecdysozoa</taxon>
        <taxon>Nematoda</taxon>
        <taxon>Chromadorea</taxon>
        <taxon>Rhabditida</taxon>
        <taxon>Rhabditina</taxon>
        <taxon>Rhabditomorpha</taxon>
        <taxon>Strongyloidea</taxon>
        <taxon>Strongylidae</taxon>
        <taxon>Cylicostephanus</taxon>
    </lineage>
</organism>
<name>A0A3P6QZ55_CYLGO</name>
<protein>
    <recommendedName>
        <fullName evidence="3">PKD/REJ-like domain-containing protein</fullName>
    </recommendedName>
</protein>
<evidence type="ECO:0000313" key="1">
    <source>
        <dbReference type="EMBL" id="VDK51437.1"/>
    </source>
</evidence>
<evidence type="ECO:0000313" key="2">
    <source>
        <dbReference type="Proteomes" id="UP000271889"/>
    </source>
</evidence>
<gene>
    <name evidence="1" type="ORF">CGOC_LOCUS2057</name>
</gene>
<reference evidence="1 2" key="1">
    <citation type="submission" date="2018-11" db="EMBL/GenBank/DDBJ databases">
        <authorList>
            <consortium name="Pathogen Informatics"/>
        </authorList>
    </citation>
    <scope>NUCLEOTIDE SEQUENCE [LARGE SCALE GENOMIC DNA]</scope>
</reference>